<protein>
    <submittedName>
        <fullName evidence="2">Uncharacterized protein</fullName>
    </submittedName>
</protein>
<comment type="similarity">
    <text evidence="1">Belongs to the 5'(3')-deoxyribonucleotidase family.</text>
</comment>
<evidence type="ECO:0000313" key="2">
    <source>
        <dbReference type="EMBL" id="WNH51696.1"/>
    </source>
</evidence>
<dbReference type="InterPro" id="IPR036412">
    <property type="entry name" value="HAD-like_sf"/>
</dbReference>
<reference evidence="2 3" key="1">
    <citation type="submission" date="2022-12" db="EMBL/GenBank/DDBJ databases">
        <title>Two new species, Stenotrophomonas aracearum and Stenotrophomonas oahuensis, isolated from Anthurium (Araceae family) in Hawaii.</title>
        <authorList>
            <person name="Chunag S.C."/>
            <person name="Dobhal S."/>
            <person name="Alvarez A."/>
            <person name="Arif M."/>
        </authorList>
    </citation>
    <scope>NUCLEOTIDE SEQUENCE [LARGE SCALE GENOMIC DNA]</scope>
    <source>
        <strain evidence="2 3">A5586</strain>
    </source>
</reference>
<gene>
    <name evidence="2" type="ORF">PDM29_15285</name>
</gene>
<dbReference type="InterPro" id="IPR010708">
    <property type="entry name" value="5'(3')-deoxyribonucleotidase"/>
</dbReference>
<accession>A0ABY9YLH0</accession>
<dbReference type="InterPro" id="IPR023214">
    <property type="entry name" value="HAD_sf"/>
</dbReference>
<keyword evidence="3" id="KW-1185">Reference proteome</keyword>
<evidence type="ECO:0000256" key="1">
    <source>
        <dbReference type="ARBA" id="ARBA00009589"/>
    </source>
</evidence>
<dbReference type="SUPFAM" id="SSF48295">
    <property type="entry name" value="TrpR-like"/>
    <property type="match status" value="1"/>
</dbReference>
<dbReference type="SUPFAM" id="SSF56784">
    <property type="entry name" value="HAD-like"/>
    <property type="match status" value="1"/>
</dbReference>
<sequence>MDYETPIWTGPRKAALVVEILQGRTSVASASAEVGIPASTLSQWVEHGMRSLEQAFQSPEPTLPSSTSRPAITVDTRTLYLDLDGVMADFDTGFPAVFGLDHRQLEDDVMWGHINGHASFFRDLPPIAGAIEFFRAIEQLDPVILTACPKSNYTVAATQKRAWVREHLSQTCLVLPVLGGANKPLFMHRPGDVLVDDWSANCAAWNAAGGVAVKHSGDWSATYDGLVVAGML</sequence>
<name>A0ABY9YLH0_9GAMM</name>
<organism evidence="2 3">
    <name type="scientific">Stenotrophomonas oahuensis</name>
    <dbReference type="NCBI Taxonomy" id="3003271"/>
    <lineage>
        <taxon>Bacteria</taxon>
        <taxon>Pseudomonadati</taxon>
        <taxon>Pseudomonadota</taxon>
        <taxon>Gammaproteobacteria</taxon>
        <taxon>Lysobacterales</taxon>
        <taxon>Lysobacteraceae</taxon>
        <taxon>Stenotrophomonas</taxon>
    </lineage>
</organism>
<proteinExistence type="inferred from homology"/>
<dbReference type="InterPro" id="IPR036388">
    <property type="entry name" value="WH-like_DNA-bd_sf"/>
</dbReference>
<dbReference type="Gene3D" id="1.10.10.10">
    <property type="entry name" value="Winged helix-like DNA-binding domain superfamily/Winged helix DNA-binding domain"/>
    <property type="match status" value="1"/>
</dbReference>
<dbReference type="EMBL" id="CP115541">
    <property type="protein sequence ID" value="WNH51696.1"/>
    <property type="molecule type" value="Genomic_DNA"/>
</dbReference>
<dbReference type="Gene3D" id="3.40.50.1000">
    <property type="entry name" value="HAD superfamily/HAD-like"/>
    <property type="match status" value="1"/>
</dbReference>
<dbReference type="RefSeq" id="WP_311190927.1">
    <property type="nucleotide sequence ID" value="NZ_CP115541.1"/>
</dbReference>
<dbReference type="InterPro" id="IPR010921">
    <property type="entry name" value="Trp_repressor/repl_initiator"/>
</dbReference>
<evidence type="ECO:0000313" key="3">
    <source>
        <dbReference type="Proteomes" id="UP001302072"/>
    </source>
</evidence>
<dbReference type="Proteomes" id="UP001302072">
    <property type="component" value="Chromosome"/>
</dbReference>
<dbReference type="Pfam" id="PF06941">
    <property type="entry name" value="NT5C"/>
    <property type="match status" value="1"/>
</dbReference>